<protein>
    <recommendedName>
        <fullName evidence="5">Phosphoribosylformylglycinamidine cyclo-ligase</fullName>
        <ecNumber evidence="4">6.3.3.1</ecNumber>
    </recommendedName>
    <alternativeName>
        <fullName evidence="12">AIR synthase</fullName>
    </alternativeName>
    <alternativeName>
        <fullName evidence="13">AIRS</fullName>
    </alternativeName>
    <alternativeName>
        <fullName evidence="11">Phosphoribosyl-aminoimidazole synthetase</fullName>
    </alternativeName>
</protein>
<evidence type="ECO:0000256" key="14">
    <source>
        <dbReference type="ARBA" id="ARBA00049057"/>
    </source>
</evidence>
<evidence type="ECO:0000256" key="8">
    <source>
        <dbReference type="ARBA" id="ARBA00022741"/>
    </source>
</evidence>
<feature type="non-terminal residue" evidence="16">
    <location>
        <position position="1"/>
    </location>
</feature>
<dbReference type="SUPFAM" id="SSF56042">
    <property type="entry name" value="PurM C-terminal domain-like"/>
    <property type="match status" value="1"/>
</dbReference>
<dbReference type="GO" id="GO:0005524">
    <property type="term" value="F:ATP binding"/>
    <property type="evidence" value="ECO:0007669"/>
    <property type="project" value="UniProtKB-KW"/>
</dbReference>
<dbReference type="InterPro" id="IPR004733">
    <property type="entry name" value="PurM_cligase"/>
</dbReference>
<evidence type="ECO:0000256" key="2">
    <source>
        <dbReference type="ARBA" id="ARBA00004686"/>
    </source>
</evidence>
<feature type="domain" description="PurM-like C-terminal" evidence="15">
    <location>
        <begin position="17"/>
        <end position="178"/>
    </location>
</feature>
<dbReference type="InterPro" id="IPR010918">
    <property type="entry name" value="PurM-like_C_dom"/>
</dbReference>
<comment type="subcellular location">
    <subcellularLocation>
        <location evidence="1">Cytoplasm</location>
    </subcellularLocation>
</comment>
<dbReference type="AlphaFoldDB" id="A0A3B0SSQ4"/>
<evidence type="ECO:0000256" key="11">
    <source>
        <dbReference type="ARBA" id="ARBA00031908"/>
    </source>
</evidence>
<dbReference type="EC" id="6.3.3.1" evidence="4"/>
<comment type="catalytic activity">
    <reaction evidence="14">
        <text>2-formamido-N(1)-(5-O-phospho-beta-D-ribosyl)acetamidine + ATP = 5-amino-1-(5-phospho-beta-D-ribosyl)imidazole + ADP + phosphate + H(+)</text>
        <dbReference type="Rhea" id="RHEA:23032"/>
        <dbReference type="ChEBI" id="CHEBI:15378"/>
        <dbReference type="ChEBI" id="CHEBI:30616"/>
        <dbReference type="ChEBI" id="CHEBI:43474"/>
        <dbReference type="ChEBI" id="CHEBI:137981"/>
        <dbReference type="ChEBI" id="CHEBI:147287"/>
        <dbReference type="ChEBI" id="CHEBI:456216"/>
        <dbReference type="EC" id="6.3.3.1"/>
    </reaction>
</comment>
<keyword evidence="7 16" id="KW-0436">Ligase</keyword>
<evidence type="ECO:0000256" key="4">
    <source>
        <dbReference type="ARBA" id="ARBA00013047"/>
    </source>
</evidence>
<dbReference type="GO" id="GO:0005829">
    <property type="term" value="C:cytosol"/>
    <property type="evidence" value="ECO:0007669"/>
    <property type="project" value="TreeGrafter"/>
</dbReference>
<evidence type="ECO:0000256" key="9">
    <source>
        <dbReference type="ARBA" id="ARBA00022755"/>
    </source>
</evidence>
<evidence type="ECO:0000256" key="5">
    <source>
        <dbReference type="ARBA" id="ARBA00020367"/>
    </source>
</evidence>
<evidence type="ECO:0000256" key="12">
    <source>
        <dbReference type="ARBA" id="ARBA00032931"/>
    </source>
</evidence>
<keyword evidence="9" id="KW-0658">Purine biosynthesis</keyword>
<comment type="pathway">
    <text evidence="2">Purine metabolism; IMP biosynthesis via de novo pathway; 5-amino-1-(5-phospho-D-ribosyl)imidazole from N(2)-formyl-N(1)-(5-phospho-D-ribosyl)glycinamide: step 2/2.</text>
</comment>
<evidence type="ECO:0000313" key="16">
    <source>
        <dbReference type="EMBL" id="VAW03489.1"/>
    </source>
</evidence>
<keyword evidence="10" id="KW-0067">ATP-binding</keyword>
<evidence type="ECO:0000256" key="10">
    <source>
        <dbReference type="ARBA" id="ARBA00022840"/>
    </source>
</evidence>
<name>A0A3B0SSQ4_9ZZZZ</name>
<sequence>FCVGAVERNNMLPRRTEPGDIMIGLASSGAHSNGYSLIRKVAADSGAAFDDPAPFNSAVTLGEALLAPTRIYVKSVLPVLTDIRVKAFAHITGGGLSDNVPRVLSDNLLPRFDDNTLGLPPLFEWLRDAGNLSGDEMRRTFNCGIGGVLIAGAEAVDDVITTLKNHGEDARVIGDIIET</sequence>
<evidence type="ECO:0000256" key="7">
    <source>
        <dbReference type="ARBA" id="ARBA00022598"/>
    </source>
</evidence>
<proteinExistence type="inferred from homology"/>
<keyword evidence="8" id="KW-0547">Nucleotide-binding</keyword>
<evidence type="ECO:0000259" key="15">
    <source>
        <dbReference type="Pfam" id="PF02769"/>
    </source>
</evidence>
<dbReference type="PANTHER" id="PTHR10520:SF12">
    <property type="entry name" value="TRIFUNCTIONAL PURINE BIOSYNTHETIC PROTEIN ADENOSINE-3"/>
    <property type="match status" value="1"/>
</dbReference>
<dbReference type="Pfam" id="PF02769">
    <property type="entry name" value="AIRS_C"/>
    <property type="match status" value="1"/>
</dbReference>
<dbReference type="PANTHER" id="PTHR10520">
    <property type="entry name" value="TRIFUNCTIONAL PURINE BIOSYNTHETIC PROTEIN ADENOSINE-3-RELATED"/>
    <property type="match status" value="1"/>
</dbReference>
<evidence type="ECO:0000256" key="1">
    <source>
        <dbReference type="ARBA" id="ARBA00004496"/>
    </source>
</evidence>
<reference evidence="16" key="1">
    <citation type="submission" date="2018-06" db="EMBL/GenBank/DDBJ databases">
        <authorList>
            <person name="Zhirakovskaya E."/>
        </authorList>
    </citation>
    <scope>NUCLEOTIDE SEQUENCE</scope>
</reference>
<evidence type="ECO:0000256" key="3">
    <source>
        <dbReference type="ARBA" id="ARBA00010280"/>
    </source>
</evidence>
<dbReference type="GO" id="GO:0004637">
    <property type="term" value="F:phosphoribosylamine-glycine ligase activity"/>
    <property type="evidence" value="ECO:0007669"/>
    <property type="project" value="TreeGrafter"/>
</dbReference>
<keyword evidence="6" id="KW-0963">Cytoplasm</keyword>
<dbReference type="InterPro" id="IPR036676">
    <property type="entry name" value="PurM-like_C_sf"/>
</dbReference>
<comment type="similarity">
    <text evidence="3">Belongs to the AIR synthase family.</text>
</comment>
<dbReference type="GO" id="GO:0006189">
    <property type="term" value="P:'de novo' IMP biosynthetic process"/>
    <property type="evidence" value="ECO:0007669"/>
    <property type="project" value="UniProtKB-UniPathway"/>
</dbReference>
<dbReference type="EMBL" id="UOEH01000397">
    <property type="protein sequence ID" value="VAW03489.1"/>
    <property type="molecule type" value="Genomic_DNA"/>
</dbReference>
<dbReference type="GO" id="GO:0046084">
    <property type="term" value="P:adenine biosynthetic process"/>
    <property type="evidence" value="ECO:0007669"/>
    <property type="project" value="TreeGrafter"/>
</dbReference>
<organism evidence="16">
    <name type="scientific">hydrothermal vent metagenome</name>
    <dbReference type="NCBI Taxonomy" id="652676"/>
    <lineage>
        <taxon>unclassified sequences</taxon>
        <taxon>metagenomes</taxon>
        <taxon>ecological metagenomes</taxon>
    </lineage>
</organism>
<evidence type="ECO:0000256" key="13">
    <source>
        <dbReference type="ARBA" id="ARBA00033093"/>
    </source>
</evidence>
<dbReference type="GO" id="GO:0004641">
    <property type="term" value="F:phosphoribosylformylglycinamidine cyclo-ligase activity"/>
    <property type="evidence" value="ECO:0007669"/>
    <property type="project" value="UniProtKB-EC"/>
</dbReference>
<dbReference type="UniPathway" id="UPA00074">
    <property type="reaction ID" value="UER00129"/>
</dbReference>
<gene>
    <name evidence="16" type="ORF">MNBD_ALPHA05-1789</name>
</gene>
<dbReference type="FunFam" id="3.90.650.10:FF:000011">
    <property type="entry name" value="Phosphoribosylformylglycinamidine cyclo-ligase"/>
    <property type="match status" value="1"/>
</dbReference>
<accession>A0A3B0SSQ4</accession>
<dbReference type="Gene3D" id="3.90.650.10">
    <property type="entry name" value="PurM-like C-terminal domain"/>
    <property type="match status" value="1"/>
</dbReference>
<evidence type="ECO:0000256" key="6">
    <source>
        <dbReference type="ARBA" id="ARBA00022490"/>
    </source>
</evidence>